<keyword evidence="2" id="KW-1185">Reference proteome</keyword>
<organism evidence="1 2">
    <name type="scientific">Vibrio tapetis subsp. tapetis</name>
    <dbReference type="NCBI Taxonomy" id="1671868"/>
    <lineage>
        <taxon>Bacteria</taxon>
        <taxon>Pseudomonadati</taxon>
        <taxon>Pseudomonadota</taxon>
        <taxon>Gammaproteobacteria</taxon>
        <taxon>Vibrionales</taxon>
        <taxon>Vibrionaceae</taxon>
        <taxon>Vibrio</taxon>
    </lineage>
</organism>
<evidence type="ECO:0000313" key="2">
    <source>
        <dbReference type="Proteomes" id="UP000235828"/>
    </source>
</evidence>
<dbReference type="EMBL" id="LT960611">
    <property type="protein sequence ID" value="SON48510.1"/>
    <property type="molecule type" value="Genomic_DNA"/>
</dbReference>
<name>A0A2N8Z9D5_9VIBR</name>
<gene>
    <name evidence="1" type="ORF">VTAP4600_A0531</name>
</gene>
<protein>
    <submittedName>
        <fullName evidence="1">Uncharacterized protein</fullName>
    </submittedName>
</protein>
<evidence type="ECO:0000313" key="1">
    <source>
        <dbReference type="EMBL" id="SON48510.1"/>
    </source>
</evidence>
<accession>A0A2N8Z9D5</accession>
<dbReference type="AlphaFoldDB" id="A0A2N8Z9D5"/>
<reference evidence="1 2" key="1">
    <citation type="submission" date="2017-10" db="EMBL/GenBank/DDBJ databases">
        <authorList>
            <person name="Banno H."/>
            <person name="Chua N.-H."/>
        </authorList>
    </citation>
    <scope>NUCLEOTIDE SEQUENCE [LARGE SCALE GENOMIC DNA]</scope>
    <source>
        <strain evidence="1">Vibrio tapetis CECT4600</strain>
    </source>
</reference>
<dbReference type="KEGG" id="vta:A0531"/>
<proteinExistence type="predicted"/>
<dbReference type="Proteomes" id="UP000235828">
    <property type="component" value="Chromosome A"/>
</dbReference>
<sequence length="38" mass="4394">MCEQTSISMPKIKWDYVELYHCSLVIEKVRCQICCGVG</sequence>